<dbReference type="Proteomes" id="UP000540568">
    <property type="component" value="Unassembled WGS sequence"/>
</dbReference>
<evidence type="ECO:0000313" key="5">
    <source>
        <dbReference type="Proteomes" id="UP000540568"/>
    </source>
</evidence>
<organism evidence="4 5">
    <name type="scientific">Promicromonospora sukumoe</name>
    <dbReference type="NCBI Taxonomy" id="88382"/>
    <lineage>
        <taxon>Bacteria</taxon>
        <taxon>Bacillati</taxon>
        <taxon>Actinomycetota</taxon>
        <taxon>Actinomycetes</taxon>
        <taxon>Micrococcales</taxon>
        <taxon>Promicromonosporaceae</taxon>
        <taxon>Promicromonospora</taxon>
    </lineage>
</organism>
<evidence type="ECO:0000313" key="4">
    <source>
        <dbReference type="EMBL" id="MBA8808242.1"/>
    </source>
</evidence>
<comment type="similarity">
    <text evidence="1">Belongs to the bacterial solute-binding protein 8 family.</text>
</comment>
<name>A0A7W3PE69_9MICO</name>
<dbReference type="InterPro" id="IPR050902">
    <property type="entry name" value="ABC_Transporter_SBP"/>
</dbReference>
<accession>A0A7W3PE69</accession>
<feature type="compositionally biased region" description="Basic residues" evidence="2">
    <location>
        <begin position="29"/>
        <end position="38"/>
    </location>
</feature>
<comment type="caution">
    <text evidence="4">The sequence shown here is derived from an EMBL/GenBank/DDBJ whole genome shotgun (WGS) entry which is preliminary data.</text>
</comment>
<dbReference type="Gene3D" id="3.40.50.1980">
    <property type="entry name" value="Nitrogenase molybdenum iron protein domain"/>
    <property type="match status" value="2"/>
</dbReference>
<proteinExistence type="inferred from homology"/>
<dbReference type="RefSeq" id="WP_246402517.1">
    <property type="nucleotide sequence ID" value="NZ_BAAATF010000003.1"/>
</dbReference>
<protein>
    <submittedName>
        <fullName evidence="4">Iron complex transport system substrate-binding protein</fullName>
    </submittedName>
</protein>
<dbReference type="Pfam" id="PF01497">
    <property type="entry name" value="Peripla_BP_2"/>
    <property type="match status" value="1"/>
</dbReference>
<gene>
    <name evidence="4" type="ORF">FHX71_002184</name>
</gene>
<feature type="region of interest" description="Disordered" evidence="2">
    <location>
        <begin position="1"/>
        <end position="38"/>
    </location>
</feature>
<evidence type="ECO:0000256" key="2">
    <source>
        <dbReference type="SAM" id="MobiDB-lite"/>
    </source>
</evidence>
<dbReference type="EMBL" id="JACGWV010000001">
    <property type="protein sequence ID" value="MBA8808242.1"/>
    <property type="molecule type" value="Genomic_DNA"/>
</dbReference>
<dbReference type="AlphaFoldDB" id="A0A7W3PE69"/>
<feature type="domain" description="Fe/B12 periplasmic-binding" evidence="3">
    <location>
        <begin position="134"/>
        <end position="398"/>
    </location>
</feature>
<reference evidence="4 5" key="1">
    <citation type="submission" date="2020-07" db="EMBL/GenBank/DDBJ databases">
        <title>Sequencing the genomes of 1000 actinobacteria strains.</title>
        <authorList>
            <person name="Klenk H.-P."/>
        </authorList>
    </citation>
    <scope>NUCLEOTIDE SEQUENCE [LARGE SCALE GENOMIC DNA]</scope>
    <source>
        <strain evidence="4 5">DSM 44121</strain>
    </source>
</reference>
<keyword evidence="5" id="KW-1185">Reference proteome</keyword>
<sequence>MSRLPAAGPDPAASRTPSRSASHPTAQHHTPRPHPRRRALGVGVLLTVTALVAGCGMQLPLAGHAEDDGAVVGTQPLAELEPIADPRAWTGEITVGTPDRPVEPVATDPSPALPATVTDAQGTEVTVTDTSRILALDLYGSLSRIVFELGLGDSVVGRDISSGFPEIADRPVVTSNGHELTGEAILDLAPTVILTDTTLGPWDVVLQMRDAGIPVVVLDSHRSLDTSADLAEATGAALGLPAEGKALAERTEAAVDDTLAQVEALAPADAAVRPRVIFLYVRGQSGVYYLFGDESGADSLIEGLGGIDAAAEVGWKGMRPLNDEGLVSMQPDLVLLMTGGLESVGGVDGLLEQVPALAQTPAGENRRFVAMDDTEILSFGPKSADVLDALARAFYAPESLS</sequence>
<dbReference type="InterPro" id="IPR002491">
    <property type="entry name" value="ABC_transptr_periplasmic_BD"/>
</dbReference>
<evidence type="ECO:0000256" key="1">
    <source>
        <dbReference type="ARBA" id="ARBA00008814"/>
    </source>
</evidence>
<evidence type="ECO:0000259" key="3">
    <source>
        <dbReference type="PROSITE" id="PS50983"/>
    </source>
</evidence>
<dbReference type="PROSITE" id="PS50983">
    <property type="entry name" value="FE_B12_PBP"/>
    <property type="match status" value="1"/>
</dbReference>
<dbReference type="PANTHER" id="PTHR30535">
    <property type="entry name" value="VITAMIN B12-BINDING PROTEIN"/>
    <property type="match status" value="1"/>
</dbReference>
<dbReference type="SUPFAM" id="SSF53807">
    <property type="entry name" value="Helical backbone' metal receptor"/>
    <property type="match status" value="1"/>
</dbReference>
<dbReference type="PANTHER" id="PTHR30535:SF4">
    <property type="entry name" value="HEMIN-BINDING PERIPLASMIC PROTEIN HMUT"/>
    <property type="match status" value="1"/>
</dbReference>
<feature type="compositionally biased region" description="Low complexity" evidence="2">
    <location>
        <begin position="11"/>
        <end position="28"/>
    </location>
</feature>